<dbReference type="EMBL" id="VRMN01000006">
    <property type="protein sequence ID" value="KAA8493735.1"/>
    <property type="molecule type" value="Genomic_DNA"/>
</dbReference>
<keyword evidence="2 3" id="KW-0040">ANK repeat</keyword>
<proteinExistence type="predicted"/>
<accession>A0A5J4YR45</accession>
<dbReference type="InterPro" id="IPR002110">
    <property type="entry name" value="Ankyrin_rpt"/>
</dbReference>
<gene>
    <name evidence="4" type="ORF">FVE85_4872</name>
</gene>
<feature type="repeat" description="ANK" evidence="3">
    <location>
        <begin position="83"/>
        <end position="106"/>
    </location>
</feature>
<dbReference type="PROSITE" id="PS50297">
    <property type="entry name" value="ANK_REP_REGION"/>
    <property type="match status" value="4"/>
</dbReference>
<keyword evidence="5" id="KW-1185">Reference proteome</keyword>
<evidence type="ECO:0000313" key="4">
    <source>
        <dbReference type="EMBL" id="KAA8493735.1"/>
    </source>
</evidence>
<dbReference type="PANTHER" id="PTHR24198:SF165">
    <property type="entry name" value="ANKYRIN REPEAT-CONTAINING PROTEIN-RELATED"/>
    <property type="match status" value="1"/>
</dbReference>
<evidence type="ECO:0000313" key="5">
    <source>
        <dbReference type="Proteomes" id="UP000324585"/>
    </source>
</evidence>
<dbReference type="PANTHER" id="PTHR24198">
    <property type="entry name" value="ANKYRIN REPEAT AND PROTEIN KINASE DOMAIN-CONTAINING PROTEIN"/>
    <property type="match status" value="1"/>
</dbReference>
<dbReference type="AlphaFoldDB" id="A0A5J4YR45"/>
<dbReference type="Proteomes" id="UP000324585">
    <property type="component" value="Unassembled WGS sequence"/>
</dbReference>
<feature type="repeat" description="ANK" evidence="3">
    <location>
        <begin position="164"/>
        <end position="196"/>
    </location>
</feature>
<keyword evidence="4" id="KW-0647">Proteasome</keyword>
<dbReference type="SUPFAM" id="SSF48403">
    <property type="entry name" value="Ankyrin repeat"/>
    <property type="match status" value="1"/>
</dbReference>
<evidence type="ECO:0000256" key="1">
    <source>
        <dbReference type="ARBA" id="ARBA00022737"/>
    </source>
</evidence>
<feature type="repeat" description="ANK" evidence="3">
    <location>
        <begin position="49"/>
        <end position="82"/>
    </location>
</feature>
<dbReference type="PROSITE" id="PS50088">
    <property type="entry name" value="ANK_REPEAT"/>
    <property type="match status" value="4"/>
</dbReference>
<keyword evidence="1" id="KW-0677">Repeat</keyword>
<dbReference type="Gene3D" id="1.25.40.20">
    <property type="entry name" value="Ankyrin repeat-containing domain"/>
    <property type="match status" value="3"/>
</dbReference>
<comment type="caution">
    <text evidence="4">The sequence shown here is derived from an EMBL/GenBank/DDBJ whole genome shotgun (WGS) entry which is preliminary data.</text>
</comment>
<dbReference type="OrthoDB" id="1577640at2759"/>
<sequence>MGLGMDLRGAVERNEVGYVESELEKVMGKGAAGSGVADGALMLDEADEDGRTLLHEACVHKNGGEMVELLLRAGCDVRVADGAGLTPLHVAATVGALSTVRALLQRLMPLHEALPQRQRKTQLINARSNDARLTALHRAASKGHAAVVNELIQAGAYLDAKDKYQNTPLMRAAGSGYTAVMSLLMDAGADTRPINNEGDNALHVACENAHEAAALLLWTSEHGKALRMARNNAELLPREVANDSLKSKLVSCSAEQ</sequence>
<evidence type="ECO:0000256" key="2">
    <source>
        <dbReference type="ARBA" id="ARBA00023043"/>
    </source>
</evidence>
<dbReference type="SMART" id="SM00248">
    <property type="entry name" value="ANK"/>
    <property type="match status" value="5"/>
</dbReference>
<dbReference type="GO" id="GO:0000502">
    <property type="term" value="C:proteasome complex"/>
    <property type="evidence" value="ECO:0007669"/>
    <property type="project" value="UniProtKB-KW"/>
</dbReference>
<dbReference type="InterPro" id="IPR036770">
    <property type="entry name" value="Ankyrin_rpt-contain_sf"/>
</dbReference>
<protein>
    <submittedName>
        <fullName evidence="4">26S proteasome non-ATPase regulatory subunit 10</fullName>
    </submittedName>
</protein>
<name>A0A5J4YR45_PORPP</name>
<feature type="repeat" description="ANK" evidence="3">
    <location>
        <begin position="131"/>
        <end position="163"/>
    </location>
</feature>
<evidence type="ECO:0000256" key="3">
    <source>
        <dbReference type="PROSITE-ProRule" id="PRU00023"/>
    </source>
</evidence>
<dbReference type="Pfam" id="PF12796">
    <property type="entry name" value="Ank_2"/>
    <property type="match status" value="2"/>
</dbReference>
<reference evidence="5" key="1">
    <citation type="journal article" date="2019" name="Nat. Commun.">
        <title>Expansion of phycobilisome linker gene families in mesophilic red algae.</title>
        <authorList>
            <person name="Lee J."/>
            <person name="Kim D."/>
            <person name="Bhattacharya D."/>
            <person name="Yoon H.S."/>
        </authorList>
    </citation>
    <scope>NUCLEOTIDE SEQUENCE [LARGE SCALE GENOMIC DNA]</scope>
    <source>
        <strain evidence="5">CCMP 1328</strain>
    </source>
</reference>
<organism evidence="4 5">
    <name type="scientific">Porphyridium purpureum</name>
    <name type="common">Red alga</name>
    <name type="synonym">Porphyridium cruentum</name>
    <dbReference type="NCBI Taxonomy" id="35688"/>
    <lineage>
        <taxon>Eukaryota</taxon>
        <taxon>Rhodophyta</taxon>
        <taxon>Bangiophyceae</taxon>
        <taxon>Porphyridiales</taxon>
        <taxon>Porphyridiaceae</taxon>
        <taxon>Porphyridium</taxon>
    </lineage>
</organism>
<dbReference type="OMA" id="IAVKNCH"/>